<dbReference type="InterPro" id="IPR017441">
    <property type="entry name" value="Protein_kinase_ATP_BS"/>
</dbReference>
<protein>
    <recommendedName>
        <fullName evidence="8">Protein kinase domain-containing protein</fullName>
    </recommendedName>
</protein>
<keyword evidence="1" id="KW-0723">Serine/threonine-protein kinase</keyword>
<dbReference type="GO" id="GO:0005524">
    <property type="term" value="F:ATP binding"/>
    <property type="evidence" value="ECO:0007669"/>
    <property type="project" value="UniProtKB-UniRule"/>
</dbReference>
<feature type="region of interest" description="Disordered" evidence="7">
    <location>
        <begin position="234"/>
        <end position="407"/>
    </location>
</feature>
<dbReference type="PANTHER" id="PTHR45646">
    <property type="entry name" value="SERINE/THREONINE-PROTEIN KINASE DOA-RELATED"/>
    <property type="match status" value="1"/>
</dbReference>
<feature type="compositionally biased region" description="Polar residues" evidence="7">
    <location>
        <begin position="80"/>
        <end position="101"/>
    </location>
</feature>
<dbReference type="PANTHER" id="PTHR45646:SF11">
    <property type="entry name" value="SERINE_THREONINE-PROTEIN KINASE DOA"/>
    <property type="match status" value="1"/>
</dbReference>
<gene>
    <name evidence="9" type="ORF">RB653_005846</name>
</gene>
<dbReference type="AlphaFoldDB" id="A0AAN7ULQ6"/>
<dbReference type="SMART" id="SM00220">
    <property type="entry name" value="S_TKc"/>
    <property type="match status" value="1"/>
</dbReference>
<dbReference type="PROSITE" id="PS00108">
    <property type="entry name" value="PROTEIN_KINASE_ST"/>
    <property type="match status" value="1"/>
</dbReference>
<feature type="region of interest" description="Disordered" evidence="7">
    <location>
        <begin position="164"/>
        <end position="190"/>
    </location>
</feature>
<feature type="domain" description="Protein kinase" evidence="8">
    <location>
        <begin position="443"/>
        <end position="770"/>
    </location>
</feature>
<sequence>MDRFQPKRKTYSYNGYSNSDYGHYNNNNYGVNYNECQYKNNNYNSYTYGNNNNNINNNNNNNINNNINNNNNNNNNENNYFQSESQSINKDQNSYFNSSYLRNPVDNYSGNSNSNSYNNNTFNYNNNNNSSGDYNNNNNDNSRNNSFRNSDREKYSIEKICNENDYDNNHVNSNNNYNNSNNNYNNNSHNNNYNYSYNIYKSNNEGNGYCDEGYNNIYNNKDCKQNLESDRYFNSNNINNNTNNSNNNNNYNNGSNNNSDNNSDNDSNNDSNNDSSNDSNNNTNYNGNDYHYNDAKKASIYNRNNHNGYNSGYNGNSNNNYNSNYSNNNYNSNYNNSYNNHNDNNNYNSNNNNHNNSNSNGNYSYHNSYNSYNYNGGNSNKNINKNSHYSNCNDSSSNKENGNKNYQNNEYCNINTEKSKKAMWDDENDYYKVQVGEFLNNRYKVLCTVGSGTFSTVVECWDVNSNTQVAIKIVRSAKKYTEDALVEIDILKNLEKTGNSNGKYLSHCIKLLDSFLFKDHICLVFKRYGLSLYEFLKKNRYRPLPLSQIQKISKQLLTAIYSMHKLSLVHTDLKPENILLESSKFTYIEKSIPLQFKMDPTNSSMDHYCHLLDTDIVVIDFGGATFENTHHTSIVCSRPYRPPEIILGMGWSYPCDIWGIGCILVELYLGYTLFDTHNNVQHLAMMEKVMGPFPNSMSNISKKYFNDYGILNRPQNTDEIKSMERVEGLKQLKEYFHPCHHSFFDLATRLLEYQPSKRISASDALCHPFLFEIIENDCF</sequence>
<evidence type="ECO:0000256" key="4">
    <source>
        <dbReference type="ARBA" id="ARBA00022777"/>
    </source>
</evidence>
<dbReference type="CDD" id="cd14134">
    <property type="entry name" value="PKc_CLK"/>
    <property type="match status" value="1"/>
</dbReference>
<evidence type="ECO:0000313" key="10">
    <source>
        <dbReference type="Proteomes" id="UP001344447"/>
    </source>
</evidence>
<dbReference type="SUPFAM" id="SSF56112">
    <property type="entry name" value="Protein kinase-like (PK-like)"/>
    <property type="match status" value="1"/>
</dbReference>
<feature type="compositionally biased region" description="Low complexity" evidence="7">
    <location>
        <begin position="44"/>
        <end position="79"/>
    </location>
</feature>
<dbReference type="Proteomes" id="UP001344447">
    <property type="component" value="Unassembled WGS sequence"/>
</dbReference>
<dbReference type="EMBL" id="JAVFKY010000001">
    <property type="protein sequence ID" value="KAK5584238.1"/>
    <property type="molecule type" value="Genomic_DNA"/>
</dbReference>
<evidence type="ECO:0000256" key="7">
    <source>
        <dbReference type="SAM" id="MobiDB-lite"/>
    </source>
</evidence>
<organism evidence="9 10">
    <name type="scientific">Dictyostelium firmibasis</name>
    <dbReference type="NCBI Taxonomy" id="79012"/>
    <lineage>
        <taxon>Eukaryota</taxon>
        <taxon>Amoebozoa</taxon>
        <taxon>Evosea</taxon>
        <taxon>Eumycetozoa</taxon>
        <taxon>Dictyostelia</taxon>
        <taxon>Dictyosteliales</taxon>
        <taxon>Dictyosteliaceae</taxon>
        <taxon>Dictyostelium</taxon>
    </lineage>
</organism>
<evidence type="ECO:0000256" key="6">
    <source>
        <dbReference type="PROSITE-ProRule" id="PRU10141"/>
    </source>
</evidence>
<dbReference type="GO" id="GO:0005634">
    <property type="term" value="C:nucleus"/>
    <property type="evidence" value="ECO:0007669"/>
    <property type="project" value="TreeGrafter"/>
</dbReference>
<feature type="compositionally biased region" description="Low complexity" evidence="7">
    <location>
        <begin position="169"/>
        <end position="190"/>
    </location>
</feature>
<evidence type="ECO:0000256" key="1">
    <source>
        <dbReference type="ARBA" id="ARBA00022527"/>
    </source>
</evidence>
<proteinExistence type="predicted"/>
<feature type="compositionally biased region" description="Low complexity" evidence="7">
    <location>
        <begin position="234"/>
        <end position="289"/>
    </location>
</feature>
<reference evidence="9 10" key="1">
    <citation type="submission" date="2023-11" db="EMBL/GenBank/DDBJ databases">
        <title>Dfirmibasis_genome.</title>
        <authorList>
            <person name="Edelbroek B."/>
            <person name="Kjellin J."/>
            <person name="Jerlstrom-Hultqvist J."/>
            <person name="Soderbom F."/>
        </authorList>
    </citation>
    <scope>NUCLEOTIDE SEQUENCE [LARGE SCALE GENOMIC DNA]</scope>
    <source>
        <strain evidence="9 10">TNS-C-14</strain>
    </source>
</reference>
<feature type="compositionally biased region" description="Low complexity" evidence="7">
    <location>
        <begin position="106"/>
        <end position="148"/>
    </location>
</feature>
<dbReference type="GO" id="GO:0043484">
    <property type="term" value="P:regulation of RNA splicing"/>
    <property type="evidence" value="ECO:0007669"/>
    <property type="project" value="TreeGrafter"/>
</dbReference>
<feature type="binding site" evidence="6">
    <location>
        <position position="479"/>
    </location>
    <ligand>
        <name>ATP</name>
        <dbReference type="ChEBI" id="CHEBI:30616"/>
    </ligand>
</feature>
<dbReference type="Gene3D" id="1.10.510.10">
    <property type="entry name" value="Transferase(Phosphotransferase) domain 1"/>
    <property type="match status" value="1"/>
</dbReference>
<evidence type="ECO:0000256" key="5">
    <source>
        <dbReference type="ARBA" id="ARBA00022840"/>
    </source>
</evidence>
<dbReference type="PROSITE" id="PS50011">
    <property type="entry name" value="PROTEIN_KINASE_DOM"/>
    <property type="match status" value="1"/>
</dbReference>
<evidence type="ECO:0000256" key="3">
    <source>
        <dbReference type="ARBA" id="ARBA00022741"/>
    </source>
</evidence>
<dbReference type="InterPro" id="IPR000719">
    <property type="entry name" value="Prot_kinase_dom"/>
</dbReference>
<dbReference type="Pfam" id="PF00069">
    <property type="entry name" value="Pkinase"/>
    <property type="match status" value="1"/>
</dbReference>
<keyword evidence="10" id="KW-1185">Reference proteome</keyword>
<evidence type="ECO:0000259" key="8">
    <source>
        <dbReference type="PROSITE" id="PS50011"/>
    </source>
</evidence>
<keyword evidence="2" id="KW-0808">Transferase</keyword>
<feature type="compositionally biased region" description="Low complexity" evidence="7">
    <location>
        <begin position="301"/>
        <end position="391"/>
    </location>
</feature>
<comment type="caution">
    <text evidence="9">The sequence shown here is derived from an EMBL/GenBank/DDBJ whole genome shotgun (WGS) entry which is preliminary data.</text>
</comment>
<dbReference type="InterPro" id="IPR008271">
    <property type="entry name" value="Ser/Thr_kinase_AS"/>
</dbReference>
<dbReference type="PROSITE" id="PS00107">
    <property type="entry name" value="PROTEIN_KINASE_ATP"/>
    <property type="match status" value="1"/>
</dbReference>
<dbReference type="GO" id="GO:0004674">
    <property type="term" value="F:protein serine/threonine kinase activity"/>
    <property type="evidence" value="ECO:0007669"/>
    <property type="project" value="UniProtKB-KW"/>
</dbReference>
<dbReference type="Gene3D" id="3.30.200.20">
    <property type="entry name" value="Phosphorylase Kinase, domain 1"/>
    <property type="match status" value="1"/>
</dbReference>
<accession>A0AAN7ULQ6</accession>
<evidence type="ECO:0000313" key="9">
    <source>
        <dbReference type="EMBL" id="KAK5584238.1"/>
    </source>
</evidence>
<keyword evidence="5 6" id="KW-0067">ATP-binding</keyword>
<name>A0AAN7ULQ6_9MYCE</name>
<dbReference type="InterPro" id="IPR051175">
    <property type="entry name" value="CLK_kinases"/>
</dbReference>
<keyword evidence="4" id="KW-0418">Kinase</keyword>
<evidence type="ECO:0000256" key="2">
    <source>
        <dbReference type="ARBA" id="ARBA00022679"/>
    </source>
</evidence>
<feature type="compositionally biased region" description="Low complexity" evidence="7">
    <location>
        <begin position="398"/>
        <end position="407"/>
    </location>
</feature>
<feature type="region of interest" description="Disordered" evidence="7">
    <location>
        <begin position="44"/>
        <end position="151"/>
    </location>
</feature>
<dbReference type="InterPro" id="IPR011009">
    <property type="entry name" value="Kinase-like_dom_sf"/>
</dbReference>
<keyword evidence="3 6" id="KW-0547">Nucleotide-binding</keyword>